<keyword evidence="7" id="KW-0808">Transferase</keyword>
<dbReference type="Pfam" id="PF01135">
    <property type="entry name" value="PCMT"/>
    <property type="match status" value="1"/>
</dbReference>
<comment type="subcellular location">
    <subcellularLocation>
        <location evidence="1">Cytoplasm</location>
    </subcellularLocation>
</comment>
<evidence type="ECO:0000256" key="7">
    <source>
        <dbReference type="ARBA" id="ARBA00022679"/>
    </source>
</evidence>
<dbReference type="EC" id="2.1.1.77" evidence="3"/>
<protein>
    <recommendedName>
        <fullName evidence="4">Protein-L-isoaspartate O-methyltransferase</fullName>
        <ecNumber evidence="3">2.1.1.77</ecNumber>
    </recommendedName>
    <alternativeName>
        <fullName evidence="11">L-isoaspartyl protein carboxyl methyltransferase</fullName>
    </alternativeName>
    <alternativeName>
        <fullName evidence="9">Protein L-isoaspartyl methyltransferase</fullName>
    </alternativeName>
    <alternativeName>
        <fullName evidence="10">Protein-beta-aspartate methyltransferase</fullName>
    </alternativeName>
</protein>
<keyword evidence="8" id="KW-0949">S-adenosyl-L-methionine</keyword>
<proteinExistence type="inferred from homology"/>
<evidence type="ECO:0000256" key="3">
    <source>
        <dbReference type="ARBA" id="ARBA00011890"/>
    </source>
</evidence>
<name>A0ABY4KYC8_THEAE</name>
<accession>A0ABY4KYC8</accession>
<evidence type="ECO:0000256" key="6">
    <source>
        <dbReference type="ARBA" id="ARBA00022603"/>
    </source>
</evidence>
<evidence type="ECO:0000313" key="13">
    <source>
        <dbReference type="Proteomes" id="UP000832041"/>
    </source>
</evidence>
<dbReference type="EMBL" id="CP051627">
    <property type="protein sequence ID" value="UPT20443.1"/>
    <property type="molecule type" value="Genomic_DNA"/>
</dbReference>
<evidence type="ECO:0000256" key="9">
    <source>
        <dbReference type="ARBA" id="ARBA00030757"/>
    </source>
</evidence>
<dbReference type="InterPro" id="IPR000682">
    <property type="entry name" value="PCMT"/>
</dbReference>
<organism evidence="12 13">
    <name type="scientific">Thermobifida alba</name>
    <name type="common">Thermomonospora alba</name>
    <dbReference type="NCBI Taxonomy" id="53522"/>
    <lineage>
        <taxon>Bacteria</taxon>
        <taxon>Bacillati</taxon>
        <taxon>Actinomycetota</taxon>
        <taxon>Actinomycetes</taxon>
        <taxon>Streptosporangiales</taxon>
        <taxon>Nocardiopsidaceae</taxon>
        <taxon>Thermobifida</taxon>
    </lineage>
</organism>
<evidence type="ECO:0000256" key="4">
    <source>
        <dbReference type="ARBA" id="ARBA00013346"/>
    </source>
</evidence>
<comment type="similarity">
    <text evidence="2">Belongs to the methyltransferase superfamily. L-isoaspartyl/D-aspartyl protein methyltransferase family.</text>
</comment>
<evidence type="ECO:0000256" key="5">
    <source>
        <dbReference type="ARBA" id="ARBA00022490"/>
    </source>
</evidence>
<dbReference type="Proteomes" id="UP000832041">
    <property type="component" value="Chromosome"/>
</dbReference>
<reference evidence="12 13" key="1">
    <citation type="submission" date="2020-04" db="EMBL/GenBank/DDBJ databases">
        <title>Thermobifida alba genome sequencing and assembly.</title>
        <authorList>
            <person name="Luzics S."/>
            <person name="Horvath B."/>
            <person name="Nagy I."/>
            <person name="Toth A."/>
            <person name="Nagy I."/>
            <person name="Kukolya J."/>
        </authorList>
    </citation>
    <scope>NUCLEOTIDE SEQUENCE [LARGE SCALE GENOMIC DNA]</scope>
    <source>
        <strain evidence="12 13">DSM 43795</strain>
    </source>
</reference>
<dbReference type="InterPro" id="IPR026448">
    <property type="entry name" value="Methyltr_grasp"/>
</dbReference>
<keyword evidence="5" id="KW-0963">Cytoplasm</keyword>
<gene>
    <name evidence="12" type="ORF">FOF52_05230</name>
</gene>
<evidence type="ECO:0000256" key="11">
    <source>
        <dbReference type="ARBA" id="ARBA00031350"/>
    </source>
</evidence>
<sequence length="378" mass="41088">MPGSGTLSYPGRELADLLVHGGHLTSPEWVTAFTEVPRHVFMPRVYVPCPEGGFRVVDVDGTAPLAYQDEAWVTQLDGGHPAPDDSGVVHGAPTSSTSAPSLMAAMLEALDVADGMRVLEVGTGTGYNAALLCHRLGGDRVTTVEFDPELAEQARQRLGQLGCRPTVHVGDGAVGYPPNAPYDRVIVTCALPHVPWSLVEQARPGGVLVVPLWRGHLPCGLMLRLTVDGDGRAQGSLLDQYGGFMPTRGVPPSQATQLLARHGTDAGDERDTDLTGHPVYEGEPWAWFAALTVPDAEPVMTVHTDGATRHWLFTLDSWGYLTSDRRVVQGGRRRLWDEIEAARDEWQQLGCPDRNRFQVAVDREGARLLFGDREWLVV</sequence>
<dbReference type="GO" id="GO:0008168">
    <property type="term" value="F:methyltransferase activity"/>
    <property type="evidence" value="ECO:0007669"/>
    <property type="project" value="UniProtKB-KW"/>
</dbReference>
<dbReference type="GO" id="GO:0032259">
    <property type="term" value="P:methylation"/>
    <property type="evidence" value="ECO:0007669"/>
    <property type="project" value="UniProtKB-KW"/>
</dbReference>
<evidence type="ECO:0000256" key="10">
    <source>
        <dbReference type="ARBA" id="ARBA00031323"/>
    </source>
</evidence>
<dbReference type="SUPFAM" id="SSF53335">
    <property type="entry name" value="S-adenosyl-L-methionine-dependent methyltransferases"/>
    <property type="match status" value="1"/>
</dbReference>
<dbReference type="PANTHER" id="PTHR11579:SF0">
    <property type="entry name" value="PROTEIN-L-ISOASPARTATE(D-ASPARTATE) O-METHYLTRANSFERASE"/>
    <property type="match status" value="1"/>
</dbReference>
<evidence type="ECO:0000313" key="12">
    <source>
        <dbReference type="EMBL" id="UPT20443.1"/>
    </source>
</evidence>
<keyword evidence="13" id="KW-1185">Reference proteome</keyword>
<dbReference type="InterPro" id="IPR029063">
    <property type="entry name" value="SAM-dependent_MTases_sf"/>
</dbReference>
<dbReference type="CDD" id="cd02440">
    <property type="entry name" value="AdoMet_MTases"/>
    <property type="match status" value="1"/>
</dbReference>
<dbReference type="PANTHER" id="PTHR11579">
    <property type="entry name" value="PROTEIN-L-ISOASPARTATE O-METHYLTRANSFERASE"/>
    <property type="match status" value="1"/>
</dbReference>
<dbReference type="NCBIfam" id="TIGR04188">
    <property type="entry name" value="methyltr_grsp"/>
    <property type="match status" value="1"/>
</dbReference>
<dbReference type="Gene3D" id="3.40.50.150">
    <property type="entry name" value="Vaccinia Virus protein VP39"/>
    <property type="match status" value="1"/>
</dbReference>
<evidence type="ECO:0000256" key="8">
    <source>
        <dbReference type="ARBA" id="ARBA00022691"/>
    </source>
</evidence>
<keyword evidence="6 12" id="KW-0489">Methyltransferase</keyword>
<evidence type="ECO:0000256" key="2">
    <source>
        <dbReference type="ARBA" id="ARBA00005369"/>
    </source>
</evidence>
<evidence type="ECO:0000256" key="1">
    <source>
        <dbReference type="ARBA" id="ARBA00004496"/>
    </source>
</evidence>